<evidence type="ECO:0000313" key="1">
    <source>
        <dbReference type="EMBL" id="CAB4596454.1"/>
    </source>
</evidence>
<sequence>MPSEMPIIITCESCVMRHSDHCHDCMVTFLCGADEQPPGAVVLDLAEARAVKLLAAAGLVPSLKHREAI</sequence>
<accession>A0A6J6GBC7</accession>
<organism evidence="1">
    <name type="scientific">freshwater metagenome</name>
    <dbReference type="NCBI Taxonomy" id="449393"/>
    <lineage>
        <taxon>unclassified sequences</taxon>
        <taxon>metagenomes</taxon>
        <taxon>ecological metagenomes</taxon>
    </lineage>
</organism>
<name>A0A6J6GBC7_9ZZZZ</name>
<proteinExistence type="predicted"/>
<dbReference type="AlphaFoldDB" id="A0A6J6GBC7"/>
<gene>
    <name evidence="1" type="ORF">UFOPK1493_04035</name>
</gene>
<reference evidence="1" key="1">
    <citation type="submission" date="2020-05" db="EMBL/GenBank/DDBJ databases">
        <authorList>
            <person name="Chiriac C."/>
            <person name="Salcher M."/>
            <person name="Ghai R."/>
            <person name="Kavagutti S V."/>
        </authorList>
    </citation>
    <scope>NUCLEOTIDE SEQUENCE</scope>
</reference>
<protein>
    <submittedName>
        <fullName evidence="1">Unannotated protein</fullName>
    </submittedName>
</protein>
<dbReference type="EMBL" id="CAEZSR010000275">
    <property type="protein sequence ID" value="CAB4596454.1"/>
    <property type="molecule type" value="Genomic_DNA"/>
</dbReference>